<dbReference type="PANTHER" id="PTHR33495:SF2">
    <property type="entry name" value="ANTI-SIGMA FACTOR ANTAGONIST TM_1081-RELATED"/>
    <property type="match status" value="1"/>
</dbReference>
<evidence type="ECO:0000256" key="2">
    <source>
        <dbReference type="RuleBase" id="RU003749"/>
    </source>
</evidence>
<dbReference type="GO" id="GO:0043856">
    <property type="term" value="F:anti-sigma factor antagonist activity"/>
    <property type="evidence" value="ECO:0007669"/>
    <property type="project" value="InterPro"/>
</dbReference>
<dbReference type="Proteomes" id="UP000270471">
    <property type="component" value="Unassembled WGS sequence"/>
</dbReference>
<feature type="domain" description="STAS" evidence="3">
    <location>
        <begin position="11"/>
        <end position="120"/>
    </location>
</feature>
<dbReference type="InterPro" id="IPR002645">
    <property type="entry name" value="STAS_dom"/>
</dbReference>
<comment type="caution">
    <text evidence="4">The sequence shown here is derived from an EMBL/GenBank/DDBJ whole genome shotgun (WGS) entry which is preliminary data.</text>
</comment>
<evidence type="ECO:0000313" key="5">
    <source>
        <dbReference type="Proteomes" id="UP000270471"/>
    </source>
</evidence>
<dbReference type="AlphaFoldDB" id="A0A3M0IM34"/>
<dbReference type="Pfam" id="PF01740">
    <property type="entry name" value="STAS"/>
    <property type="match status" value="1"/>
</dbReference>
<dbReference type="SUPFAM" id="SSF52091">
    <property type="entry name" value="SpoIIaa-like"/>
    <property type="match status" value="1"/>
</dbReference>
<organism evidence="4 5">
    <name type="scientific">Streptomyces shenzhenensis</name>
    <dbReference type="NCBI Taxonomy" id="943815"/>
    <lineage>
        <taxon>Bacteria</taxon>
        <taxon>Bacillati</taxon>
        <taxon>Actinomycetota</taxon>
        <taxon>Actinomycetes</taxon>
        <taxon>Kitasatosporales</taxon>
        <taxon>Streptomycetaceae</taxon>
        <taxon>Streptomyces</taxon>
    </lineage>
</organism>
<dbReference type="EMBL" id="PENI01000018">
    <property type="protein sequence ID" value="RMB83096.1"/>
    <property type="molecule type" value="Genomic_DNA"/>
</dbReference>
<name>A0A3M0IM34_9ACTN</name>
<dbReference type="OrthoDB" id="4833278at2"/>
<dbReference type="RefSeq" id="WP_121892140.1">
    <property type="nucleotide sequence ID" value="NZ_JBEXWZ010000010.1"/>
</dbReference>
<proteinExistence type="inferred from homology"/>
<evidence type="ECO:0000259" key="3">
    <source>
        <dbReference type="PROSITE" id="PS50801"/>
    </source>
</evidence>
<dbReference type="Gene3D" id="3.30.750.24">
    <property type="entry name" value="STAS domain"/>
    <property type="match status" value="1"/>
</dbReference>
<dbReference type="InterPro" id="IPR003658">
    <property type="entry name" value="Anti-sigma_ant"/>
</dbReference>
<dbReference type="NCBIfam" id="TIGR00377">
    <property type="entry name" value="ant_ant_sig"/>
    <property type="match status" value="1"/>
</dbReference>
<sequence length="120" mass="12778">MTDNRTGSGGPSHTARVVGGATVVTLHGEIDLLVASLLAARLDALTDGPCPDLVLDLRRVEFIDCAGLGVLCRTRNRVHDRAGRLRLVTDSPAFRRLLRATGLTDVFEVHPRMPALLGGG</sequence>
<accession>A0A3M0IM34</accession>
<dbReference type="InterPro" id="IPR036513">
    <property type="entry name" value="STAS_dom_sf"/>
</dbReference>
<reference evidence="4 5" key="1">
    <citation type="submission" date="2017-11" db="EMBL/GenBank/DDBJ databases">
        <title>Draft genome of actinobacteria isolated from guarana (Paullinia cupana (Mart.) Ducke.</title>
        <authorList>
            <person name="Siqueira K.A."/>
            <person name="Liotti R.G."/>
            <person name="Mendes T.A.O."/>
            <person name="Soares M.A."/>
        </authorList>
    </citation>
    <scope>NUCLEOTIDE SEQUENCE [LARGE SCALE GENOMIC DNA]</scope>
    <source>
        <strain evidence="4 5">193</strain>
    </source>
</reference>
<gene>
    <name evidence="4" type="ORF">CTZ28_25945</name>
</gene>
<protein>
    <recommendedName>
        <fullName evidence="2">Anti-sigma factor antagonist</fullName>
    </recommendedName>
</protein>
<dbReference type="CDD" id="cd07043">
    <property type="entry name" value="STAS_anti-anti-sigma_factors"/>
    <property type="match status" value="1"/>
</dbReference>
<dbReference type="PANTHER" id="PTHR33495">
    <property type="entry name" value="ANTI-SIGMA FACTOR ANTAGONIST TM_1081-RELATED-RELATED"/>
    <property type="match status" value="1"/>
</dbReference>
<evidence type="ECO:0000313" key="4">
    <source>
        <dbReference type="EMBL" id="RMB83096.1"/>
    </source>
</evidence>
<evidence type="ECO:0000256" key="1">
    <source>
        <dbReference type="ARBA" id="ARBA00009013"/>
    </source>
</evidence>
<comment type="similarity">
    <text evidence="1 2">Belongs to the anti-sigma-factor antagonist family.</text>
</comment>
<keyword evidence="5" id="KW-1185">Reference proteome</keyword>
<dbReference type="PROSITE" id="PS50801">
    <property type="entry name" value="STAS"/>
    <property type="match status" value="1"/>
</dbReference>